<dbReference type="RefSeq" id="WP_008908109.1">
    <property type="nucleotide sequence ID" value="NZ_CAKP01000035.1"/>
</dbReference>
<dbReference type="NCBIfam" id="TIGR00254">
    <property type="entry name" value="GGDEF"/>
    <property type="match status" value="1"/>
</dbReference>
<dbReference type="InterPro" id="IPR050706">
    <property type="entry name" value="Cyclic-di-GMP_PDE-like"/>
</dbReference>
<name>I7KT28_9CLOT</name>
<dbReference type="PANTHER" id="PTHR33121">
    <property type="entry name" value="CYCLIC DI-GMP PHOSPHODIESTERASE PDEF"/>
    <property type="match status" value="1"/>
</dbReference>
<dbReference type="eggNOG" id="COG2200">
    <property type="taxonomic scope" value="Bacteria"/>
</dbReference>
<dbReference type="SMART" id="SM00052">
    <property type="entry name" value="EAL"/>
    <property type="match status" value="1"/>
</dbReference>
<dbReference type="CDD" id="cd01948">
    <property type="entry name" value="EAL"/>
    <property type="match status" value="1"/>
</dbReference>
<dbReference type="Pfam" id="PF00571">
    <property type="entry name" value="CBS"/>
    <property type="match status" value="1"/>
</dbReference>
<organism evidence="3 4">
    <name type="scientific">Caloramator australicus RC3</name>
    <dbReference type="NCBI Taxonomy" id="857293"/>
    <lineage>
        <taxon>Bacteria</taxon>
        <taxon>Bacillati</taxon>
        <taxon>Bacillota</taxon>
        <taxon>Clostridia</taxon>
        <taxon>Eubacteriales</taxon>
        <taxon>Clostridiaceae</taxon>
        <taxon>Caloramator</taxon>
    </lineage>
</organism>
<dbReference type="InterPro" id="IPR000644">
    <property type="entry name" value="CBS_dom"/>
</dbReference>
<dbReference type="Gene3D" id="3.20.20.450">
    <property type="entry name" value="EAL domain"/>
    <property type="match status" value="1"/>
</dbReference>
<reference evidence="3 4" key="1">
    <citation type="journal article" date="2011" name="J. Bacteriol.">
        <title>Draft genome sequence of Caloramator australicus strain RC3T, a thermoanaerobe from the Great Artesian Basin of Australia.</title>
        <authorList>
            <person name="Ogg C.D."/>
            <person name="Patel B.K.C."/>
        </authorList>
    </citation>
    <scope>NUCLEOTIDE SEQUENCE [LARGE SCALE GENOMIC DNA]</scope>
    <source>
        <strain evidence="3 4">RC3</strain>
    </source>
</reference>
<dbReference type="InterPro" id="IPR001633">
    <property type="entry name" value="EAL_dom"/>
</dbReference>
<dbReference type="Pfam" id="PF00990">
    <property type="entry name" value="GGDEF"/>
    <property type="match status" value="1"/>
</dbReference>
<dbReference type="InterPro" id="IPR035919">
    <property type="entry name" value="EAL_sf"/>
</dbReference>
<accession>I7KT28</accession>
<dbReference type="InterPro" id="IPR000160">
    <property type="entry name" value="GGDEF_dom"/>
</dbReference>
<dbReference type="PANTHER" id="PTHR33121:SF76">
    <property type="entry name" value="SIGNALING PROTEIN"/>
    <property type="match status" value="1"/>
</dbReference>
<dbReference type="eggNOG" id="COG2199">
    <property type="taxonomic scope" value="Bacteria"/>
</dbReference>
<dbReference type="CDD" id="cd01949">
    <property type="entry name" value="GGDEF"/>
    <property type="match status" value="1"/>
</dbReference>
<dbReference type="Proteomes" id="UP000007652">
    <property type="component" value="Unassembled WGS sequence"/>
</dbReference>
<dbReference type="Gene3D" id="3.10.580.10">
    <property type="entry name" value="CBS-domain"/>
    <property type="match status" value="1"/>
</dbReference>
<dbReference type="InterPro" id="IPR043128">
    <property type="entry name" value="Rev_trsase/Diguanyl_cyclase"/>
</dbReference>
<dbReference type="SUPFAM" id="SSF55073">
    <property type="entry name" value="Nucleotide cyclase"/>
    <property type="match status" value="1"/>
</dbReference>
<dbReference type="SUPFAM" id="SSF141868">
    <property type="entry name" value="EAL domain-like"/>
    <property type="match status" value="1"/>
</dbReference>
<evidence type="ECO:0000259" key="2">
    <source>
        <dbReference type="PROSITE" id="PS50887"/>
    </source>
</evidence>
<feature type="domain" description="EAL" evidence="1">
    <location>
        <begin position="1"/>
        <end position="250"/>
    </location>
</feature>
<dbReference type="SMART" id="SM00267">
    <property type="entry name" value="GGDEF"/>
    <property type="match status" value="1"/>
</dbReference>
<comment type="caution">
    <text evidence="3">The sequence shown here is derived from an EMBL/GenBank/DDBJ whole genome shotgun (WGS) entry which is preliminary data.</text>
</comment>
<dbReference type="AlphaFoldDB" id="I7KT28"/>
<dbReference type="OrthoDB" id="9813903at2"/>
<dbReference type="SUPFAM" id="SSF54631">
    <property type="entry name" value="CBS-domain pair"/>
    <property type="match status" value="1"/>
</dbReference>
<dbReference type="Pfam" id="PF00563">
    <property type="entry name" value="EAL"/>
    <property type="match status" value="1"/>
</dbReference>
<proteinExistence type="predicted"/>
<evidence type="ECO:0000259" key="1">
    <source>
        <dbReference type="PROSITE" id="PS50883"/>
    </source>
</evidence>
<dbReference type="InterPro" id="IPR046342">
    <property type="entry name" value="CBS_dom_sf"/>
</dbReference>
<feature type="domain" description="GGDEF" evidence="2">
    <location>
        <begin position="429"/>
        <end position="568"/>
    </location>
</feature>
<dbReference type="CDD" id="cd04598">
    <property type="entry name" value="CBS_pair_GGDEF_EAL"/>
    <property type="match status" value="1"/>
</dbReference>
<dbReference type="InterPro" id="IPR029787">
    <property type="entry name" value="Nucleotide_cyclase"/>
</dbReference>
<sequence length="590" mass="67778">MEDKVILEEIIKNKSIRTFFQPIIDVMNSKIIGYEALSRGPKGSPLERPDLLFDAAERYGNLWDLEYLCRSLAIERASKLNIDKYLFLNVDPRIIRDRNFRNGFTRDYLKKFNIDSNMIIFEITERTAIDDYKAFREVLEHYIKQGYKIAIDDTGAGYSGIKLITETKPQFLKLDMGIIRDIDKDSFKQAVCRNFAHLCKLTNMKLIAEGVETKDELVTLINLGIEYVQGYLISRPSETIQDIPSDIKEFIKEQINEKNKNIFYTSKTFPIGKIARFDEPITKDMKCVKVKEMFNNSLCHGLVVVQNKIPIGLVMKNRINMLLSSIYGNALYLNKSVELIMDRNPLIVDYNVPIAEVTHLAMSRQEDKLYDYVIVKRNEEYYGVVSIRRLLECTMDLELTYARHTNPLTGLPGNILIENTLSDVITKGKKVSILYFDINNFKAYNDTYGFENGDRVIKLTSNIITDCLKLHLKDNYFLGHIGGDDYIAIIEEDDFEFINKICTEIAEKFDTHIKGFYTLEDIAKGYVISPNRQGELQKFNLISLCIAGLICDAKKLKTPHMAANILSKIKIECKSSCKLVNKSGIKIEIS</sequence>
<dbReference type="EMBL" id="CAKP01000035">
    <property type="protein sequence ID" value="CCJ32833.1"/>
    <property type="molecule type" value="Genomic_DNA"/>
</dbReference>
<dbReference type="PROSITE" id="PS50887">
    <property type="entry name" value="GGDEF"/>
    <property type="match status" value="1"/>
</dbReference>
<protein>
    <submittedName>
        <fullName evidence="3">EAL domain/GGDEF domain protein</fullName>
    </submittedName>
</protein>
<evidence type="ECO:0000313" key="3">
    <source>
        <dbReference type="EMBL" id="CCJ32833.1"/>
    </source>
</evidence>
<dbReference type="PROSITE" id="PS50883">
    <property type="entry name" value="EAL"/>
    <property type="match status" value="1"/>
</dbReference>
<keyword evidence="4" id="KW-1185">Reference proteome</keyword>
<gene>
    <name evidence="3" type="ORF">CAAU_0749</name>
</gene>
<dbReference type="GO" id="GO:0071111">
    <property type="term" value="F:cyclic-guanylate-specific phosphodiesterase activity"/>
    <property type="evidence" value="ECO:0007669"/>
    <property type="project" value="InterPro"/>
</dbReference>
<evidence type="ECO:0000313" key="4">
    <source>
        <dbReference type="Proteomes" id="UP000007652"/>
    </source>
</evidence>
<dbReference type="Gene3D" id="3.30.70.270">
    <property type="match status" value="1"/>
</dbReference>
<dbReference type="STRING" id="857293.CAAU_0749"/>